<dbReference type="EMBL" id="QKYU01000004">
    <property type="protein sequence ID" value="PZW48615.1"/>
    <property type="molecule type" value="Genomic_DNA"/>
</dbReference>
<organism evidence="3 4">
    <name type="scientific">Humitalea rosea</name>
    <dbReference type="NCBI Taxonomy" id="990373"/>
    <lineage>
        <taxon>Bacteria</taxon>
        <taxon>Pseudomonadati</taxon>
        <taxon>Pseudomonadota</taxon>
        <taxon>Alphaproteobacteria</taxon>
        <taxon>Acetobacterales</taxon>
        <taxon>Roseomonadaceae</taxon>
        <taxon>Humitalea</taxon>
    </lineage>
</organism>
<dbReference type="PANTHER" id="PTHR42928">
    <property type="entry name" value="TRICARBOXYLATE-BINDING PROTEIN"/>
    <property type="match status" value="1"/>
</dbReference>
<evidence type="ECO:0000313" key="4">
    <source>
        <dbReference type="Proteomes" id="UP000249688"/>
    </source>
</evidence>
<gene>
    <name evidence="3" type="ORF">C8P66_10429</name>
</gene>
<dbReference type="InterPro" id="IPR005064">
    <property type="entry name" value="BUG"/>
</dbReference>
<feature type="signal peptide" evidence="2">
    <location>
        <begin position="1"/>
        <end position="35"/>
    </location>
</feature>
<dbReference type="SUPFAM" id="SSF53850">
    <property type="entry name" value="Periplasmic binding protein-like II"/>
    <property type="match status" value="1"/>
</dbReference>
<evidence type="ECO:0000313" key="3">
    <source>
        <dbReference type="EMBL" id="PZW48615.1"/>
    </source>
</evidence>
<evidence type="ECO:0000256" key="2">
    <source>
        <dbReference type="SAM" id="SignalP"/>
    </source>
</evidence>
<dbReference type="RefSeq" id="WP_111396954.1">
    <property type="nucleotide sequence ID" value="NZ_QKYU01000004.1"/>
</dbReference>
<keyword evidence="4" id="KW-1185">Reference proteome</keyword>
<feature type="chain" id="PRO_5016176443" evidence="2">
    <location>
        <begin position="36"/>
        <end position="334"/>
    </location>
</feature>
<proteinExistence type="inferred from homology"/>
<dbReference type="AlphaFoldDB" id="A0A2W7KKA7"/>
<protein>
    <submittedName>
        <fullName evidence="3">Tripartite-type tricarboxylate transporter receptor subunit TctC</fullName>
    </submittedName>
</protein>
<dbReference type="Gene3D" id="3.40.190.150">
    <property type="entry name" value="Bordetella uptake gene, domain 1"/>
    <property type="match status" value="1"/>
</dbReference>
<dbReference type="CDD" id="cd07012">
    <property type="entry name" value="PBP2_Bug_TTT"/>
    <property type="match status" value="1"/>
</dbReference>
<comment type="caution">
    <text evidence="3">The sequence shown here is derived from an EMBL/GenBank/DDBJ whole genome shotgun (WGS) entry which is preliminary data.</text>
</comment>
<sequence length="334" mass="35099">MLPGPASAAQLPFAALRRRALLAAGLGALAAPAVAQEPWPTRTTRIIVPFAPGGTTDIPARIIADHLTRKLGKPFVVENRSGAGGALGIRMVAQANDGHTLLHSTSAVAILPALQRNPGFDSLADLVPITMTAASPILLVVRDDSPFRDLASFIDAARAEPGKISFGTSGIGTTVHLAGELLRVRAGLDLLHVPYRGSAPSATALLAGEVDAGFLSPIEVLPHIRAGRLRALASCARNRSALLPDTPCIPELVPGYDGVQLWFGLFGPRDLPPSVVVTLMRELAPLRTGSMLAERMAELGAETLLDGPDVLAARMRNEVPLWQSLAERAGIPRE</sequence>
<dbReference type="PIRSF" id="PIRSF017082">
    <property type="entry name" value="YflP"/>
    <property type="match status" value="1"/>
</dbReference>
<dbReference type="Proteomes" id="UP000249688">
    <property type="component" value="Unassembled WGS sequence"/>
</dbReference>
<comment type="similarity">
    <text evidence="1">Belongs to the UPF0065 (bug) family.</text>
</comment>
<keyword evidence="2" id="KW-0732">Signal</keyword>
<name>A0A2W7KKA7_9PROT</name>
<dbReference type="OrthoDB" id="7262330at2"/>
<dbReference type="InterPro" id="IPR042100">
    <property type="entry name" value="Bug_dom1"/>
</dbReference>
<accession>A0A2W7KKA7</accession>
<evidence type="ECO:0000256" key="1">
    <source>
        <dbReference type="ARBA" id="ARBA00006987"/>
    </source>
</evidence>
<dbReference type="PANTHER" id="PTHR42928:SF5">
    <property type="entry name" value="BLR1237 PROTEIN"/>
    <property type="match status" value="1"/>
</dbReference>
<dbReference type="Gene3D" id="3.40.190.10">
    <property type="entry name" value="Periplasmic binding protein-like II"/>
    <property type="match status" value="1"/>
</dbReference>
<dbReference type="Pfam" id="PF03401">
    <property type="entry name" value="TctC"/>
    <property type="match status" value="1"/>
</dbReference>
<keyword evidence="3" id="KW-0675">Receptor</keyword>
<reference evidence="3 4" key="1">
    <citation type="submission" date="2018-06" db="EMBL/GenBank/DDBJ databases">
        <title>Genomic Encyclopedia of Archaeal and Bacterial Type Strains, Phase II (KMG-II): from individual species to whole genera.</title>
        <authorList>
            <person name="Goeker M."/>
        </authorList>
    </citation>
    <scope>NUCLEOTIDE SEQUENCE [LARGE SCALE GENOMIC DNA]</scope>
    <source>
        <strain evidence="3 4">DSM 24525</strain>
    </source>
</reference>